<dbReference type="OrthoDB" id="9790326at2"/>
<dbReference type="KEGG" id="als:DJ013_20565"/>
<evidence type="ECO:0000256" key="1">
    <source>
        <dbReference type="SAM" id="Phobius"/>
    </source>
</evidence>
<organism evidence="2 3">
    <name type="scientific">Arcticibacterium luteifluviistationis</name>
    <dbReference type="NCBI Taxonomy" id="1784714"/>
    <lineage>
        <taxon>Bacteria</taxon>
        <taxon>Pseudomonadati</taxon>
        <taxon>Bacteroidota</taxon>
        <taxon>Cytophagia</taxon>
        <taxon>Cytophagales</taxon>
        <taxon>Leadbetterellaceae</taxon>
        <taxon>Arcticibacterium</taxon>
    </lineage>
</organism>
<sequence length="116" mass="13392">MIQNIISMLNNNCPNCNKGKVFKTKSIILSFGFSEMETKCPNCNNKFEKEPGFFIGAMYASYGLIIAEIFITYIIASFFFEEPFDLRILGIITAVLLVLSFFNYRFSRIMWLYAFG</sequence>
<evidence type="ECO:0000313" key="2">
    <source>
        <dbReference type="EMBL" id="AWW00439.1"/>
    </source>
</evidence>
<dbReference type="RefSeq" id="WP_111373805.1">
    <property type="nucleotide sequence ID" value="NZ_CP029480.1"/>
</dbReference>
<keyword evidence="1" id="KW-1133">Transmembrane helix</keyword>
<protein>
    <submittedName>
        <fullName evidence="2">DUF983 domain-containing protein</fullName>
    </submittedName>
</protein>
<reference evidence="2 3" key="1">
    <citation type="submission" date="2018-05" db="EMBL/GenBank/DDBJ databases">
        <title>Complete genome sequence of Arcticibacterium luteifluviistationis SM1504T, a cytophagaceae bacterium isolated from Arctic surface seawater.</title>
        <authorList>
            <person name="Li Y."/>
            <person name="Qin Q.-L."/>
        </authorList>
    </citation>
    <scope>NUCLEOTIDE SEQUENCE [LARGE SCALE GENOMIC DNA]</scope>
    <source>
        <strain evidence="2 3">SM1504</strain>
    </source>
</reference>
<dbReference type="AlphaFoldDB" id="A0A2Z4GHN1"/>
<dbReference type="EMBL" id="CP029480">
    <property type="protein sequence ID" value="AWW00439.1"/>
    <property type="molecule type" value="Genomic_DNA"/>
</dbReference>
<name>A0A2Z4GHN1_9BACT</name>
<feature type="transmembrane region" description="Helical" evidence="1">
    <location>
        <begin position="59"/>
        <end position="80"/>
    </location>
</feature>
<feature type="transmembrane region" description="Helical" evidence="1">
    <location>
        <begin position="86"/>
        <end position="104"/>
    </location>
</feature>
<keyword evidence="1" id="KW-0812">Transmembrane</keyword>
<keyword evidence="1" id="KW-0472">Membrane</keyword>
<dbReference type="Proteomes" id="UP000249873">
    <property type="component" value="Chromosome"/>
</dbReference>
<evidence type="ECO:0000313" key="3">
    <source>
        <dbReference type="Proteomes" id="UP000249873"/>
    </source>
</evidence>
<accession>A0A2Z4GHN1</accession>
<gene>
    <name evidence="2" type="ORF">DJ013_20565</name>
</gene>
<keyword evidence="3" id="KW-1185">Reference proteome</keyword>
<proteinExistence type="predicted"/>